<sequence>MDLLKQTKRNIYGVLTNYYNKMLPILDSDRVVLHLLSAIVLFNPDKDNIIHREAIKVQQNIYMHLLKRYLSIKYCNECESKTRFLRLMNTLQDISLLGKIQRENTTETFAEIPTPYVFPLIREIIM</sequence>
<dbReference type="EMBL" id="OC908671">
    <property type="protein sequence ID" value="CAD7650837.1"/>
    <property type="molecule type" value="Genomic_DNA"/>
</dbReference>
<proteinExistence type="predicted"/>
<gene>
    <name evidence="4" type="ORF">OSB1V03_LOCUS23053</name>
</gene>
<keyword evidence="3" id="KW-0675">Receptor</keyword>
<evidence type="ECO:0008006" key="6">
    <source>
        <dbReference type="Google" id="ProtNLM"/>
    </source>
</evidence>
<dbReference type="Gene3D" id="1.10.565.10">
    <property type="entry name" value="Retinoid X Receptor"/>
    <property type="match status" value="1"/>
</dbReference>
<dbReference type="EMBL" id="CAJPIZ010054096">
    <property type="protein sequence ID" value="CAG2123108.1"/>
    <property type="molecule type" value="Genomic_DNA"/>
</dbReference>
<evidence type="ECO:0000313" key="5">
    <source>
        <dbReference type="Proteomes" id="UP000759131"/>
    </source>
</evidence>
<dbReference type="Proteomes" id="UP000759131">
    <property type="component" value="Unassembled WGS sequence"/>
</dbReference>
<keyword evidence="2" id="KW-0804">Transcription</keyword>
<keyword evidence="5" id="KW-1185">Reference proteome</keyword>
<accession>A0A7R9M0K6</accession>
<evidence type="ECO:0000256" key="3">
    <source>
        <dbReference type="ARBA" id="ARBA00023170"/>
    </source>
</evidence>
<dbReference type="OrthoDB" id="6352325at2759"/>
<name>A0A7R9M0K6_9ACAR</name>
<reference evidence="4" key="1">
    <citation type="submission" date="2020-11" db="EMBL/GenBank/DDBJ databases">
        <authorList>
            <person name="Tran Van P."/>
        </authorList>
    </citation>
    <scope>NUCLEOTIDE SEQUENCE</scope>
</reference>
<dbReference type="InterPro" id="IPR035500">
    <property type="entry name" value="NHR-like_dom_sf"/>
</dbReference>
<dbReference type="SUPFAM" id="SSF48508">
    <property type="entry name" value="Nuclear receptor ligand-binding domain"/>
    <property type="match status" value="1"/>
</dbReference>
<protein>
    <recommendedName>
        <fullName evidence="6">NR LBD domain-containing protein</fullName>
    </recommendedName>
</protein>
<evidence type="ECO:0000313" key="4">
    <source>
        <dbReference type="EMBL" id="CAD7650837.1"/>
    </source>
</evidence>
<keyword evidence="1" id="KW-0805">Transcription regulation</keyword>
<organism evidence="4">
    <name type="scientific">Medioppia subpectinata</name>
    <dbReference type="NCBI Taxonomy" id="1979941"/>
    <lineage>
        <taxon>Eukaryota</taxon>
        <taxon>Metazoa</taxon>
        <taxon>Ecdysozoa</taxon>
        <taxon>Arthropoda</taxon>
        <taxon>Chelicerata</taxon>
        <taxon>Arachnida</taxon>
        <taxon>Acari</taxon>
        <taxon>Acariformes</taxon>
        <taxon>Sarcoptiformes</taxon>
        <taxon>Oribatida</taxon>
        <taxon>Brachypylina</taxon>
        <taxon>Oppioidea</taxon>
        <taxon>Oppiidae</taxon>
        <taxon>Medioppia</taxon>
    </lineage>
</organism>
<dbReference type="AlphaFoldDB" id="A0A7R9M0K6"/>
<evidence type="ECO:0000256" key="1">
    <source>
        <dbReference type="ARBA" id="ARBA00023015"/>
    </source>
</evidence>
<evidence type="ECO:0000256" key="2">
    <source>
        <dbReference type="ARBA" id="ARBA00023163"/>
    </source>
</evidence>